<keyword evidence="1" id="KW-0472">Membrane</keyword>
<name>A0A6C0CC28_9ZZZZ</name>
<sequence length="114" mass="13219">MAYYSKFVKDFRNLCTPAFIYLAISVIVFIVIAVQNFGNTTKYCVGAYECNLPNTYIMFIFKATYILFWTFILNSLCKAGYKEISWFLVLMPFILMFIILGLIIVSYTSQGLTY</sequence>
<keyword evidence="1" id="KW-1133">Transmembrane helix</keyword>
<feature type="transmembrane region" description="Helical" evidence="1">
    <location>
        <begin position="55"/>
        <end position="74"/>
    </location>
</feature>
<keyword evidence="1" id="KW-0812">Transmembrane</keyword>
<evidence type="ECO:0000256" key="1">
    <source>
        <dbReference type="SAM" id="Phobius"/>
    </source>
</evidence>
<evidence type="ECO:0000313" key="2">
    <source>
        <dbReference type="EMBL" id="QHT01893.1"/>
    </source>
</evidence>
<proteinExistence type="predicted"/>
<dbReference type="AlphaFoldDB" id="A0A6C0CC28"/>
<feature type="transmembrane region" description="Helical" evidence="1">
    <location>
        <begin position="14"/>
        <end position="35"/>
    </location>
</feature>
<accession>A0A6C0CC28</accession>
<evidence type="ECO:0008006" key="3">
    <source>
        <dbReference type="Google" id="ProtNLM"/>
    </source>
</evidence>
<organism evidence="2">
    <name type="scientific">viral metagenome</name>
    <dbReference type="NCBI Taxonomy" id="1070528"/>
    <lineage>
        <taxon>unclassified sequences</taxon>
        <taxon>metagenomes</taxon>
        <taxon>organismal metagenomes</taxon>
    </lineage>
</organism>
<reference evidence="2" key="1">
    <citation type="journal article" date="2020" name="Nature">
        <title>Giant virus diversity and host interactions through global metagenomics.</title>
        <authorList>
            <person name="Schulz F."/>
            <person name="Roux S."/>
            <person name="Paez-Espino D."/>
            <person name="Jungbluth S."/>
            <person name="Walsh D.A."/>
            <person name="Denef V.J."/>
            <person name="McMahon K.D."/>
            <person name="Konstantinidis K.T."/>
            <person name="Eloe-Fadrosh E.A."/>
            <person name="Kyrpides N.C."/>
            <person name="Woyke T."/>
        </authorList>
    </citation>
    <scope>NUCLEOTIDE SEQUENCE</scope>
    <source>
        <strain evidence="2">GVMAG-M-3300020523-10</strain>
    </source>
</reference>
<dbReference type="EMBL" id="MN739383">
    <property type="protein sequence ID" value="QHT01893.1"/>
    <property type="molecule type" value="Genomic_DNA"/>
</dbReference>
<protein>
    <recommendedName>
        <fullName evidence="3">Yip1 domain-containing protein</fullName>
    </recommendedName>
</protein>
<feature type="transmembrane region" description="Helical" evidence="1">
    <location>
        <begin position="86"/>
        <end position="107"/>
    </location>
</feature>